<dbReference type="OrthoDB" id="9815825at2"/>
<accession>A0A0F5YGD5</accession>
<dbReference type="Gene3D" id="3.30.360.10">
    <property type="entry name" value="Dihydrodipicolinate Reductase, domain 2"/>
    <property type="match status" value="1"/>
</dbReference>
<organism evidence="3 5">
    <name type="scientific">Limnoraphis robusta CS-951</name>
    <dbReference type="NCBI Taxonomy" id="1637645"/>
    <lineage>
        <taxon>Bacteria</taxon>
        <taxon>Bacillati</taxon>
        <taxon>Cyanobacteriota</taxon>
        <taxon>Cyanophyceae</taxon>
        <taxon>Oscillatoriophycideae</taxon>
        <taxon>Oscillatoriales</taxon>
        <taxon>Sirenicapillariaceae</taxon>
        <taxon>Limnoraphis</taxon>
    </lineage>
</organism>
<feature type="domain" description="Gfo/Idh/MocA-like oxidoreductase N-terminal" evidence="1">
    <location>
        <begin position="4"/>
        <end position="118"/>
    </location>
</feature>
<dbReference type="InterPro" id="IPR051450">
    <property type="entry name" value="Gfo/Idh/MocA_Oxidoreductases"/>
</dbReference>
<dbReference type="EMBL" id="LATL02000133">
    <property type="protein sequence ID" value="KMW70541.1"/>
    <property type="molecule type" value="Genomic_DNA"/>
</dbReference>
<dbReference type="SUPFAM" id="SSF55347">
    <property type="entry name" value="Glyceraldehyde-3-phosphate dehydrogenase-like, C-terminal domain"/>
    <property type="match status" value="1"/>
</dbReference>
<dbReference type="EMBL" id="LATL02000046">
    <property type="protein sequence ID" value="KKD37946.1"/>
    <property type="molecule type" value="Genomic_DNA"/>
</dbReference>
<sequence>MNQVIVVGAGNWGRNLVKNFYQLGALAGVVEVNSSLREQIAQTYLDVPTYEEYNQGLETDIPAVVLATPAPTHYQLALTALGAGKDVFVEKPMTLQASEARHLAEYAEEKSRILMVGHLLLYQPAISWMRDYLATGKAGEVLHVSTQRVKLGKVRREENVWWSFAPHDISVVLDLLGQPALTRVKASGHAMLQSGIEDNVHVDLEFEGGKTAHIHCSWYWPLLTRTTVVIAEKQMLVYDEVLQKITVYDKGVDENFNNRDEGSYEVEVADTQPLKIECEHFLDCVQTRKRPRSDGWNGVAVVNILEKATEMLHG</sequence>
<protein>
    <submittedName>
        <fullName evidence="3">Oxidoreductase</fullName>
    </submittedName>
</protein>
<dbReference type="InterPro" id="IPR055170">
    <property type="entry name" value="GFO_IDH_MocA-like_dom"/>
</dbReference>
<dbReference type="PANTHER" id="PTHR43377">
    <property type="entry name" value="BILIVERDIN REDUCTASE A"/>
    <property type="match status" value="1"/>
</dbReference>
<dbReference type="Pfam" id="PF01408">
    <property type="entry name" value="GFO_IDH_MocA"/>
    <property type="match status" value="1"/>
</dbReference>
<evidence type="ECO:0000313" key="3">
    <source>
        <dbReference type="EMBL" id="KKD37946.1"/>
    </source>
</evidence>
<dbReference type="InterPro" id="IPR000683">
    <property type="entry name" value="Gfo/Idh/MocA-like_OxRdtase_N"/>
</dbReference>
<comment type="caution">
    <text evidence="3">The sequence shown here is derived from an EMBL/GenBank/DDBJ whole genome shotgun (WGS) entry which is preliminary data.</text>
</comment>
<evidence type="ECO:0000259" key="1">
    <source>
        <dbReference type="Pfam" id="PF01408"/>
    </source>
</evidence>
<dbReference type="PATRIC" id="fig|1637645.4.peg.2682"/>
<dbReference type="GO" id="GO:0000166">
    <property type="term" value="F:nucleotide binding"/>
    <property type="evidence" value="ECO:0007669"/>
    <property type="project" value="InterPro"/>
</dbReference>
<dbReference type="AlphaFoldDB" id="A0A0F5YGD5"/>
<proteinExistence type="predicted"/>
<feature type="domain" description="GFO/IDH/MocA-like oxidoreductase" evidence="2">
    <location>
        <begin position="129"/>
        <end position="234"/>
    </location>
</feature>
<evidence type="ECO:0000313" key="4">
    <source>
        <dbReference type="EMBL" id="KMW70541.1"/>
    </source>
</evidence>
<dbReference type="Pfam" id="PF22725">
    <property type="entry name" value="GFO_IDH_MocA_C3"/>
    <property type="match status" value="1"/>
</dbReference>
<dbReference type="Proteomes" id="UP000033607">
    <property type="component" value="Unassembled WGS sequence"/>
</dbReference>
<dbReference type="PANTHER" id="PTHR43377:SF6">
    <property type="entry name" value="GFO_IDH_MOCA-LIKE OXIDOREDUCTASE N-TERMINAL DOMAIN-CONTAINING PROTEIN"/>
    <property type="match status" value="1"/>
</dbReference>
<dbReference type="InterPro" id="IPR036291">
    <property type="entry name" value="NAD(P)-bd_dom_sf"/>
</dbReference>
<reference evidence="3 5" key="1">
    <citation type="submission" date="2015-06" db="EMBL/GenBank/DDBJ databases">
        <title>Draft genome assembly of filamentous brackish cyanobacterium Limnoraphis robusta strain CS-951.</title>
        <authorList>
            <person name="Willis A."/>
            <person name="Parks M."/>
            <person name="Burford M.A."/>
        </authorList>
    </citation>
    <scope>NUCLEOTIDE SEQUENCE [LARGE SCALE GENOMIC DNA]</scope>
    <source>
        <strain evidence="3 5">CS-951</strain>
    </source>
</reference>
<dbReference type="SUPFAM" id="SSF51735">
    <property type="entry name" value="NAD(P)-binding Rossmann-fold domains"/>
    <property type="match status" value="1"/>
</dbReference>
<name>A0A0F5YGD5_9CYAN</name>
<dbReference type="RefSeq" id="WP_046278679.1">
    <property type="nucleotide sequence ID" value="NZ_LATL02000046.1"/>
</dbReference>
<dbReference type="Gene3D" id="3.40.50.720">
    <property type="entry name" value="NAD(P)-binding Rossmann-like Domain"/>
    <property type="match status" value="1"/>
</dbReference>
<evidence type="ECO:0000313" key="5">
    <source>
        <dbReference type="Proteomes" id="UP000033607"/>
    </source>
</evidence>
<gene>
    <name evidence="3" type="ORF">WN50_11470</name>
    <name evidence="4" type="ORF">WN50_34505</name>
</gene>
<evidence type="ECO:0000259" key="2">
    <source>
        <dbReference type="Pfam" id="PF22725"/>
    </source>
</evidence>